<evidence type="ECO:0000313" key="5">
    <source>
        <dbReference type="Proteomes" id="UP001597237"/>
    </source>
</evidence>
<dbReference type="SUPFAM" id="SSF110997">
    <property type="entry name" value="Sporulation related repeat"/>
    <property type="match status" value="1"/>
</dbReference>
<dbReference type="EMBL" id="JBHUEY010000006">
    <property type="protein sequence ID" value="MFD1785381.1"/>
    <property type="molecule type" value="Genomic_DNA"/>
</dbReference>
<name>A0ABW4N605_9CAUL</name>
<keyword evidence="5" id="KW-1185">Reference proteome</keyword>
<feature type="compositionally biased region" description="Low complexity" evidence="1">
    <location>
        <begin position="129"/>
        <end position="138"/>
    </location>
</feature>
<comment type="caution">
    <text evidence="4">The sequence shown here is derived from an EMBL/GenBank/DDBJ whole genome shotgun (WGS) entry which is preliminary data.</text>
</comment>
<feature type="compositionally biased region" description="Low complexity" evidence="1">
    <location>
        <begin position="149"/>
        <end position="158"/>
    </location>
</feature>
<dbReference type="Pfam" id="PF05036">
    <property type="entry name" value="SPOR"/>
    <property type="match status" value="1"/>
</dbReference>
<feature type="compositionally biased region" description="Pro residues" evidence="1">
    <location>
        <begin position="108"/>
        <end position="128"/>
    </location>
</feature>
<sequence>MTDADRGAYTPSTDAPLSFDARQPVRGARPVPFTLIISGLVLIALVAAIYVFYQGGVRQSGEAPQTVGAPVGELRGAAPAEQAAVDPAAGLQIYRTDAGEAPAGEPRFAPPPEQPAPRPVAVEPPPAAAPTTPVSSQPVPLPPAPKAAPPVQVATAPAAPAPKPAPPAPAPKVATAPPPAPKTAPPAAGAGSAVVQIGAFASRELAQAELSKVAGVSGNPGGRSIEPAPGKPLFRAAVTGFSSRADAQAFCNALKASGKQCFVR</sequence>
<dbReference type="Gene3D" id="3.30.70.1070">
    <property type="entry name" value="Sporulation related repeat"/>
    <property type="match status" value="1"/>
</dbReference>
<evidence type="ECO:0000259" key="3">
    <source>
        <dbReference type="PROSITE" id="PS51724"/>
    </source>
</evidence>
<keyword evidence="2" id="KW-0812">Transmembrane</keyword>
<feature type="transmembrane region" description="Helical" evidence="2">
    <location>
        <begin position="33"/>
        <end position="53"/>
    </location>
</feature>
<evidence type="ECO:0000256" key="2">
    <source>
        <dbReference type="SAM" id="Phobius"/>
    </source>
</evidence>
<dbReference type="Proteomes" id="UP001597237">
    <property type="component" value="Unassembled WGS sequence"/>
</dbReference>
<dbReference type="InterPro" id="IPR036680">
    <property type="entry name" value="SPOR-like_sf"/>
</dbReference>
<dbReference type="RefSeq" id="WP_377355225.1">
    <property type="nucleotide sequence ID" value="NZ_JBHUEY010000006.1"/>
</dbReference>
<feature type="compositionally biased region" description="Pro residues" evidence="1">
    <location>
        <begin position="139"/>
        <end position="148"/>
    </location>
</feature>
<feature type="domain" description="SPOR" evidence="3">
    <location>
        <begin position="187"/>
        <end position="264"/>
    </location>
</feature>
<feature type="region of interest" description="Disordered" evidence="1">
    <location>
        <begin position="1"/>
        <end position="21"/>
    </location>
</feature>
<evidence type="ECO:0000313" key="4">
    <source>
        <dbReference type="EMBL" id="MFD1785381.1"/>
    </source>
</evidence>
<proteinExistence type="predicted"/>
<feature type="compositionally biased region" description="Pro residues" evidence="1">
    <location>
        <begin position="159"/>
        <end position="184"/>
    </location>
</feature>
<keyword evidence="2" id="KW-0472">Membrane</keyword>
<accession>A0ABW4N605</accession>
<evidence type="ECO:0000256" key="1">
    <source>
        <dbReference type="SAM" id="MobiDB-lite"/>
    </source>
</evidence>
<dbReference type="PROSITE" id="PS51724">
    <property type="entry name" value="SPOR"/>
    <property type="match status" value="1"/>
</dbReference>
<keyword evidence="2" id="KW-1133">Transmembrane helix</keyword>
<gene>
    <name evidence="4" type="ORF">ACFSC0_18420</name>
</gene>
<organism evidence="4 5">
    <name type="scientific">Phenylobacterium terrae</name>
    <dbReference type="NCBI Taxonomy" id="2665495"/>
    <lineage>
        <taxon>Bacteria</taxon>
        <taxon>Pseudomonadati</taxon>
        <taxon>Pseudomonadota</taxon>
        <taxon>Alphaproteobacteria</taxon>
        <taxon>Caulobacterales</taxon>
        <taxon>Caulobacteraceae</taxon>
        <taxon>Phenylobacterium</taxon>
    </lineage>
</organism>
<reference evidence="5" key="1">
    <citation type="journal article" date="2019" name="Int. J. Syst. Evol. Microbiol.">
        <title>The Global Catalogue of Microorganisms (GCM) 10K type strain sequencing project: providing services to taxonomists for standard genome sequencing and annotation.</title>
        <authorList>
            <consortium name="The Broad Institute Genomics Platform"/>
            <consortium name="The Broad Institute Genome Sequencing Center for Infectious Disease"/>
            <person name="Wu L."/>
            <person name="Ma J."/>
        </authorList>
    </citation>
    <scope>NUCLEOTIDE SEQUENCE [LARGE SCALE GENOMIC DNA]</scope>
    <source>
        <strain evidence="5">DFY28</strain>
    </source>
</reference>
<feature type="region of interest" description="Disordered" evidence="1">
    <location>
        <begin position="100"/>
        <end position="189"/>
    </location>
</feature>
<dbReference type="InterPro" id="IPR007730">
    <property type="entry name" value="SPOR-like_dom"/>
</dbReference>
<protein>
    <submittedName>
        <fullName evidence="4">SPOR domain-containing protein</fullName>
    </submittedName>
</protein>